<dbReference type="EMBL" id="JAANYQ010000001">
    <property type="protein sequence ID" value="KAF4126725.1"/>
    <property type="molecule type" value="Genomic_DNA"/>
</dbReference>
<comment type="subcellular location">
    <subcellularLocation>
        <location evidence="1 7">Membrane</location>
        <topology evidence="1 7">Multi-pass membrane protein</topology>
    </subcellularLocation>
</comment>
<sequence length="523" mass="57337">MRTSEEETSPLLVRSQSGSDSGPGEEQHVRQQEGQEQQDGGEREDWSIEKKARRLYVSHFLSTSNSRVFEFGSVLYLAAVFPNTLLPLSLYAVARGLAAMFLSSTVGRYIDTGHRLAVVRLSIVLQRVAVAASCLIFLVLVCGAVTSDLARSWSFVGLVLLSCVEKLGSIMSLVSVERDWKGPKIVTIAEGHREALPVMNAQMRRIDLVCKLVGPFAIGIIDGFSTELAVAINLGMNLLSIPVEYIFIAQGRGDGPHPPAHARGPEEEQQTDTGQWLVTAGSELVRNTRLYFHHPAFLPSFSGAIMYFTVLSFSGRMVTYLMAEGYTSTQVSVARTLSVCVEVMATWLGPWLMGRIGPVRAGLWFSSWLAVSLAVAVSLFLLLDEYDGGGGDALPPSSLALVVGAILSRPGLWGFDLCSQLLIQDAVEESDRGAFSMTEAGWQNTFELMSHVSTMIWSDPEQFGIPATASAAAIIGAWILYSRFVLQQRGHLLHRPACISGSEKWWRRRHQHEQEGVVRPILP</sequence>
<keyword evidence="6 7" id="KW-0472">Membrane</keyword>
<keyword evidence="4 7" id="KW-0812">Transmembrane</keyword>
<dbReference type="GO" id="GO:0016020">
    <property type="term" value="C:membrane"/>
    <property type="evidence" value="ECO:0007669"/>
    <property type="project" value="UniProtKB-SubCell"/>
</dbReference>
<feature type="transmembrane region" description="Helical" evidence="7">
    <location>
        <begin position="333"/>
        <end position="354"/>
    </location>
</feature>
<evidence type="ECO:0000313" key="10">
    <source>
        <dbReference type="Proteomes" id="UP000749293"/>
    </source>
</evidence>
<comment type="similarity">
    <text evidence="2 7">Belongs to the ferroportin (FP) (TC 2.A.100) family. SLC40A subfamily.</text>
</comment>
<name>A0A9P5D8F2_9HYPO</name>
<keyword evidence="7" id="KW-0406">Ion transport</keyword>
<dbReference type="Pfam" id="PF06963">
    <property type="entry name" value="FPN1"/>
    <property type="match status" value="1"/>
</dbReference>
<dbReference type="Proteomes" id="UP000749293">
    <property type="component" value="Unassembled WGS sequence"/>
</dbReference>
<dbReference type="GeneID" id="55966692"/>
<protein>
    <recommendedName>
        <fullName evidence="7">Solute carrier family 40 member</fullName>
    </recommendedName>
</protein>
<comment type="function">
    <text evidence="7">May be involved in iron transport and iron homeostasis.</text>
</comment>
<reference evidence="9" key="1">
    <citation type="submission" date="2020-03" db="EMBL/GenBank/DDBJ databases">
        <title>Site-based positive gene gene selection in Geosmithia morbida across the United States reveals a broad range of putative effectors and factors for local host and environmental adapation.</title>
        <authorList>
            <person name="Onufrak A."/>
            <person name="Murdoch R.W."/>
            <person name="Gazis R."/>
            <person name="Huff M."/>
            <person name="Staton M."/>
            <person name="Klingeman W."/>
            <person name="Hadziabdic D."/>
        </authorList>
    </citation>
    <scope>NUCLEOTIDE SEQUENCE</scope>
    <source>
        <strain evidence="9">1262</strain>
    </source>
</reference>
<evidence type="ECO:0000256" key="4">
    <source>
        <dbReference type="ARBA" id="ARBA00022692"/>
    </source>
</evidence>
<evidence type="ECO:0000256" key="6">
    <source>
        <dbReference type="ARBA" id="ARBA00023136"/>
    </source>
</evidence>
<organism evidence="9 10">
    <name type="scientific">Geosmithia morbida</name>
    <dbReference type="NCBI Taxonomy" id="1094350"/>
    <lineage>
        <taxon>Eukaryota</taxon>
        <taxon>Fungi</taxon>
        <taxon>Dikarya</taxon>
        <taxon>Ascomycota</taxon>
        <taxon>Pezizomycotina</taxon>
        <taxon>Sordariomycetes</taxon>
        <taxon>Hypocreomycetidae</taxon>
        <taxon>Hypocreales</taxon>
        <taxon>Bionectriaceae</taxon>
        <taxon>Geosmithia</taxon>
    </lineage>
</organism>
<keyword evidence="10" id="KW-1185">Reference proteome</keyword>
<evidence type="ECO:0000256" key="8">
    <source>
        <dbReference type="SAM" id="MobiDB-lite"/>
    </source>
</evidence>
<keyword evidence="3 7" id="KW-0813">Transport</keyword>
<evidence type="ECO:0000313" key="9">
    <source>
        <dbReference type="EMBL" id="KAF4126725.1"/>
    </source>
</evidence>
<evidence type="ECO:0000256" key="5">
    <source>
        <dbReference type="ARBA" id="ARBA00022989"/>
    </source>
</evidence>
<comment type="caution">
    <text evidence="9">The sequence shown here is derived from an EMBL/GenBank/DDBJ whole genome shotgun (WGS) entry which is preliminary data.</text>
</comment>
<dbReference type="PANTHER" id="PTHR11660">
    <property type="entry name" value="SOLUTE CARRIER FAMILY 40 MEMBER"/>
    <property type="match status" value="1"/>
</dbReference>
<dbReference type="SUPFAM" id="SSF103473">
    <property type="entry name" value="MFS general substrate transporter"/>
    <property type="match status" value="1"/>
</dbReference>
<evidence type="ECO:0000256" key="3">
    <source>
        <dbReference type="ARBA" id="ARBA00022448"/>
    </source>
</evidence>
<keyword evidence="5 7" id="KW-1133">Transmembrane helix</keyword>
<feature type="region of interest" description="Disordered" evidence="8">
    <location>
        <begin position="1"/>
        <end position="45"/>
    </location>
</feature>
<evidence type="ECO:0000256" key="7">
    <source>
        <dbReference type="RuleBase" id="RU365065"/>
    </source>
</evidence>
<evidence type="ECO:0000256" key="1">
    <source>
        <dbReference type="ARBA" id="ARBA00004141"/>
    </source>
</evidence>
<proteinExistence type="inferred from homology"/>
<feature type="transmembrane region" description="Helical" evidence="7">
    <location>
        <begin position="74"/>
        <end position="94"/>
    </location>
</feature>
<comment type="caution">
    <text evidence="7">Lacks conserved residue(s) required for the propagation of feature annotation.</text>
</comment>
<dbReference type="OrthoDB" id="648861at2759"/>
<dbReference type="InterPro" id="IPR036259">
    <property type="entry name" value="MFS_trans_sf"/>
</dbReference>
<accession>A0A9P5D8F2</accession>
<feature type="transmembrane region" description="Helical" evidence="7">
    <location>
        <begin position="463"/>
        <end position="486"/>
    </location>
</feature>
<dbReference type="RefSeq" id="XP_035325377.1">
    <property type="nucleotide sequence ID" value="XM_035462447.1"/>
</dbReference>
<dbReference type="AlphaFoldDB" id="A0A9P5D8F2"/>
<dbReference type="CDD" id="cd17480">
    <property type="entry name" value="MFS_SLC40A1_like"/>
    <property type="match status" value="1"/>
</dbReference>
<dbReference type="GO" id="GO:0005381">
    <property type="term" value="F:iron ion transmembrane transporter activity"/>
    <property type="evidence" value="ECO:0007669"/>
    <property type="project" value="UniProtKB-UniRule"/>
</dbReference>
<dbReference type="InterPro" id="IPR009716">
    <property type="entry name" value="Ferroportin-1"/>
</dbReference>
<feature type="transmembrane region" description="Helical" evidence="7">
    <location>
        <begin position="361"/>
        <end position="383"/>
    </location>
</feature>
<gene>
    <name evidence="9" type="ORF">GMORB2_0462</name>
</gene>
<feature type="transmembrane region" description="Helical" evidence="7">
    <location>
        <begin position="124"/>
        <end position="146"/>
    </location>
</feature>
<evidence type="ECO:0000256" key="2">
    <source>
        <dbReference type="ARBA" id="ARBA00006279"/>
    </source>
</evidence>
<feature type="transmembrane region" description="Helical" evidence="7">
    <location>
        <begin position="296"/>
        <end position="313"/>
    </location>
</feature>
<dbReference type="PANTHER" id="PTHR11660:SF57">
    <property type="entry name" value="SOLUTE CARRIER FAMILY 40 MEMBER"/>
    <property type="match status" value="1"/>
</dbReference>